<evidence type="ECO:0000313" key="2">
    <source>
        <dbReference type="EMBL" id="RWW92222.1"/>
    </source>
</evidence>
<dbReference type="AlphaFoldDB" id="A0A444GMK0"/>
<dbReference type="RefSeq" id="WP_128391086.1">
    <property type="nucleotide sequence ID" value="NZ_SBII01000013.1"/>
</dbReference>
<sequence length="319" mass="36705">MKRLFLLAILFCLTSCATIFNRKEYKLKISSTTANVRAKVYDSVYRLPADVSVKRSKADLKVTLITDSLSRELIVKPRLSPQFCWGNMTFLSLMPVGYLTDLTNPKRFYYGKELLLNEHDTISTIGKKRGGLKAYFKRRYPTAKGQFNLVLSVPYANLFYMQPHNERAKTLGGFLGASLGAEYYYKENKYAKFTAAASINFIAPVPAPASYDGPTEFASAYNFTLTDNYKLSRFTLGYGLNYGIYQWRLTNNEYRLTRNEEPRTKINHGIGIATNAYYQFSRSFFVGVIYNPTFITTYPKTEFNYQHVISLDFLWKIKL</sequence>
<dbReference type="EMBL" id="SBII01000013">
    <property type="protein sequence ID" value="RWW92222.1"/>
    <property type="molecule type" value="Genomic_DNA"/>
</dbReference>
<feature type="chain" id="PRO_5019061136" description="DUF4421 domain-containing protein" evidence="1">
    <location>
        <begin position="18"/>
        <end position="319"/>
    </location>
</feature>
<dbReference type="Proteomes" id="UP000287527">
    <property type="component" value="Unassembled WGS sequence"/>
</dbReference>
<keyword evidence="1" id="KW-0732">Signal</keyword>
<comment type="caution">
    <text evidence="2">The sequence shown here is derived from an EMBL/GenBank/DDBJ whole genome shotgun (WGS) entry which is preliminary data.</text>
</comment>
<dbReference type="OrthoDB" id="1198767at2"/>
<evidence type="ECO:0000313" key="3">
    <source>
        <dbReference type="Proteomes" id="UP000287527"/>
    </source>
</evidence>
<keyword evidence="3" id="KW-1185">Reference proteome</keyword>
<accession>A0A444GMK0</accession>
<name>A0A444GMK0_9FLAO</name>
<organism evidence="2 3">
    <name type="scientific">Flavobacterium cerinum</name>
    <dbReference type="NCBI Taxonomy" id="2502784"/>
    <lineage>
        <taxon>Bacteria</taxon>
        <taxon>Pseudomonadati</taxon>
        <taxon>Bacteroidota</taxon>
        <taxon>Flavobacteriia</taxon>
        <taxon>Flavobacteriales</taxon>
        <taxon>Flavobacteriaceae</taxon>
        <taxon>Flavobacterium</taxon>
    </lineage>
</organism>
<gene>
    <name evidence="2" type="ORF">EPI11_16495</name>
</gene>
<evidence type="ECO:0000256" key="1">
    <source>
        <dbReference type="SAM" id="SignalP"/>
    </source>
</evidence>
<evidence type="ECO:0008006" key="4">
    <source>
        <dbReference type="Google" id="ProtNLM"/>
    </source>
</evidence>
<reference evidence="2 3" key="1">
    <citation type="submission" date="2019-01" db="EMBL/GenBank/DDBJ databases">
        <title>Flavobacterium sp. nov.,isolated from freshwater.</title>
        <authorList>
            <person name="Zhang R."/>
            <person name="Du Z.-J."/>
        </authorList>
    </citation>
    <scope>NUCLEOTIDE SEQUENCE [LARGE SCALE GENOMIC DNA]</scope>
    <source>
        <strain evidence="2 3">1E403</strain>
    </source>
</reference>
<protein>
    <recommendedName>
        <fullName evidence="4">DUF4421 domain-containing protein</fullName>
    </recommendedName>
</protein>
<proteinExistence type="predicted"/>
<feature type="signal peptide" evidence="1">
    <location>
        <begin position="1"/>
        <end position="17"/>
    </location>
</feature>